<name>A0A0F2MEQ3_SPOSC</name>
<protein>
    <submittedName>
        <fullName evidence="2">Uncharacterized protein</fullName>
    </submittedName>
</protein>
<proteinExistence type="predicted"/>
<organism evidence="2 3">
    <name type="scientific">Sporothrix schenckii 1099-18</name>
    <dbReference type="NCBI Taxonomy" id="1397361"/>
    <lineage>
        <taxon>Eukaryota</taxon>
        <taxon>Fungi</taxon>
        <taxon>Dikarya</taxon>
        <taxon>Ascomycota</taxon>
        <taxon>Pezizomycotina</taxon>
        <taxon>Sordariomycetes</taxon>
        <taxon>Sordariomycetidae</taxon>
        <taxon>Ophiostomatales</taxon>
        <taxon>Ophiostomataceae</taxon>
        <taxon>Sporothrix</taxon>
    </lineage>
</organism>
<gene>
    <name evidence="2" type="ORF">SPSK_10433</name>
</gene>
<dbReference type="VEuPathDB" id="FungiDB:SPSK_10433"/>
<feature type="region of interest" description="Disordered" evidence="1">
    <location>
        <begin position="1"/>
        <end position="32"/>
    </location>
</feature>
<dbReference type="AlphaFoldDB" id="A0A0F2MEQ3"/>
<dbReference type="KEGG" id="ssck:SPSK_10433"/>
<evidence type="ECO:0000313" key="3">
    <source>
        <dbReference type="Proteomes" id="UP000033710"/>
    </source>
</evidence>
<reference evidence="2 3" key="2">
    <citation type="journal article" date="2015" name="Eukaryot. Cell">
        <title>Asexual propagation of a virulent clone complex in a human and feline outbreak of sporotrichosis.</title>
        <authorList>
            <person name="Teixeira Mde M."/>
            <person name="Rodrigues A.M."/>
            <person name="Tsui C.K."/>
            <person name="de Almeida L.G."/>
            <person name="Van Diepeningen A.D."/>
            <person name="van den Ende B.G."/>
            <person name="Fernandes G.F."/>
            <person name="Kano R."/>
            <person name="Hamelin R.C."/>
            <person name="Lopes-Bezerra L.M."/>
            <person name="Vasconcelos A.T."/>
            <person name="de Hoog S."/>
            <person name="de Camargo Z.P."/>
            <person name="Felipe M.S."/>
        </authorList>
    </citation>
    <scope>NUCLEOTIDE SEQUENCE [LARGE SCALE GENOMIC DNA]</scope>
    <source>
        <strain evidence="2 3">1099-18</strain>
    </source>
</reference>
<sequence>MSWRAFESREQGSLRELGVRSSGAEQRATAVTRPELINGDNVWRAPVAPRLLQRSFGGCAFSSSEVLVMEAGQASSTMTQ</sequence>
<evidence type="ECO:0000256" key="1">
    <source>
        <dbReference type="SAM" id="MobiDB-lite"/>
    </source>
</evidence>
<dbReference type="Proteomes" id="UP000033710">
    <property type="component" value="Unassembled WGS sequence"/>
</dbReference>
<accession>A0A0F2MEQ3</accession>
<reference evidence="2 3" key="1">
    <citation type="journal article" date="2014" name="BMC Genomics">
        <title>Comparative genomics of the major fungal agents of human and animal Sporotrichosis: Sporothrix schenckii and Sporothrix brasiliensis.</title>
        <authorList>
            <person name="Teixeira M.M."/>
            <person name="de Almeida L.G."/>
            <person name="Kubitschek-Barreira P."/>
            <person name="Alves F.L."/>
            <person name="Kioshima E.S."/>
            <person name="Abadio A.K."/>
            <person name="Fernandes L."/>
            <person name="Derengowski L.S."/>
            <person name="Ferreira K.S."/>
            <person name="Souza R.C."/>
            <person name="Ruiz J.C."/>
            <person name="de Andrade N.C."/>
            <person name="Paes H.C."/>
            <person name="Nicola A.M."/>
            <person name="Albuquerque P."/>
            <person name="Gerber A.L."/>
            <person name="Martins V.P."/>
            <person name="Peconick L.D."/>
            <person name="Neto A.V."/>
            <person name="Chaucanez C.B."/>
            <person name="Silva P.A."/>
            <person name="Cunha O.L."/>
            <person name="de Oliveira F.F."/>
            <person name="dos Santos T.C."/>
            <person name="Barros A.L."/>
            <person name="Soares M.A."/>
            <person name="de Oliveira L.M."/>
            <person name="Marini M.M."/>
            <person name="Villalobos-Duno H."/>
            <person name="Cunha M.M."/>
            <person name="de Hoog S."/>
            <person name="da Silveira J.F."/>
            <person name="Henrissat B."/>
            <person name="Nino-Vega G.A."/>
            <person name="Cisalpino P.S."/>
            <person name="Mora-Montes H.M."/>
            <person name="Almeida S.R."/>
            <person name="Stajich J.E."/>
            <person name="Lopes-Bezerra L.M."/>
            <person name="Vasconcelos A.T."/>
            <person name="Felipe M.S."/>
        </authorList>
    </citation>
    <scope>NUCLEOTIDE SEQUENCE [LARGE SCALE GENOMIC DNA]</scope>
    <source>
        <strain evidence="2 3">1099-18</strain>
    </source>
</reference>
<dbReference type="EMBL" id="AXCR01000005">
    <property type="protein sequence ID" value="KJR87335.1"/>
    <property type="molecule type" value="Genomic_DNA"/>
</dbReference>
<dbReference type="GeneID" id="27672127"/>
<evidence type="ECO:0000313" key="2">
    <source>
        <dbReference type="EMBL" id="KJR87335.1"/>
    </source>
</evidence>
<comment type="caution">
    <text evidence="2">The sequence shown here is derived from an EMBL/GenBank/DDBJ whole genome shotgun (WGS) entry which is preliminary data.</text>
</comment>
<dbReference type="RefSeq" id="XP_016590011.1">
    <property type="nucleotide sequence ID" value="XM_016736850.1"/>
</dbReference>
<feature type="compositionally biased region" description="Basic and acidic residues" evidence="1">
    <location>
        <begin position="1"/>
        <end position="13"/>
    </location>
</feature>